<dbReference type="PANTHER" id="PTHR22696:SF1">
    <property type="entry name" value="E3 UBIQUITIN-PROTEIN LIGASE RNF26"/>
    <property type="match status" value="1"/>
</dbReference>
<dbReference type="OrthoDB" id="66726at2759"/>
<evidence type="ECO:0000313" key="4">
    <source>
        <dbReference type="Proteomes" id="UP000091956"/>
    </source>
</evidence>
<evidence type="ECO:0000313" key="3">
    <source>
        <dbReference type="EMBL" id="OBT95672.1"/>
    </source>
</evidence>
<dbReference type="STRING" id="342668.A0A1B8GIJ6"/>
<protein>
    <recommendedName>
        <fullName evidence="5">Ubiquitin-protein ligase (Asi3)</fullName>
    </recommendedName>
</protein>
<dbReference type="CDD" id="cd16616">
    <property type="entry name" value="mRING-HC-C4C4_Asi1p-like"/>
    <property type="match status" value="1"/>
</dbReference>
<dbReference type="Gene3D" id="3.30.40.10">
    <property type="entry name" value="Zinc/RING finger domain, C3HC4 (zinc finger)"/>
    <property type="match status" value="1"/>
</dbReference>
<dbReference type="Proteomes" id="UP000091956">
    <property type="component" value="Unassembled WGS sequence"/>
</dbReference>
<dbReference type="Pfam" id="PF13920">
    <property type="entry name" value="zf-C3HC4_3"/>
    <property type="match status" value="1"/>
</dbReference>
<keyword evidence="2" id="KW-1133">Transmembrane helix</keyword>
<dbReference type="GO" id="GO:0061630">
    <property type="term" value="F:ubiquitin protein ligase activity"/>
    <property type="evidence" value="ECO:0007669"/>
    <property type="project" value="TreeGrafter"/>
</dbReference>
<dbReference type="EMBL" id="KV460234">
    <property type="protein sequence ID" value="OBT95672.1"/>
    <property type="molecule type" value="Genomic_DNA"/>
</dbReference>
<dbReference type="RefSeq" id="XP_018129405.1">
    <property type="nucleotide sequence ID" value="XM_018275453.2"/>
</dbReference>
<evidence type="ECO:0000256" key="1">
    <source>
        <dbReference type="SAM" id="MobiDB-lite"/>
    </source>
</evidence>
<keyword evidence="2" id="KW-0472">Membrane</keyword>
<dbReference type="GO" id="GO:0006511">
    <property type="term" value="P:ubiquitin-dependent protein catabolic process"/>
    <property type="evidence" value="ECO:0007669"/>
    <property type="project" value="TreeGrafter"/>
</dbReference>
<evidence type="ECO:0008006" key="5">
    <source>
        <dbReference type="Google" id="ProtNLM"/>
    </source>
</evidence>
<feature type="compositionally biased region" description="Acidic residues" evidence="1">
    <location>
        <begin position="780"/>
        <end position="791"/>
    </location>
</feature>
<dbReference type="InterPro" id="IPR013083">
    <property type="entry name" value="Znf_RING/FYVE/PHD"/>
</dbReference>
<sequence length="981" mass="107937">MEVGEKVGDLNLDHATTIFNLTLWTTKQLKSAANLTQYAPSAKDLLLAGPRMGMRLGSFVFKLPHTIDDAFGARWAQSVTTEALDIGRVEVTSNTATMVGEMAGSAIMDDPVNIAPSLTSKISLESGRSFGNMVAYATSRWSLGCFLMAIIVNRTQVYASTRRPLALGIRTRLALRALPIILLAIQARWLLQSIQCQTSPDFGMLRWGNATKTSELMFTQNGGPLHTMSTILLFGASDGDSCRAVRMVPPIEEDQADSKALNNPPKLSGSLATLWPLFQSLCVSQFVETLSCAVQGRHVASETGMTLFEHSLAFAEADAAISSSLGWGPFGGTPSKKILDSHTKAFSDTSSNSGTSSRFPEIAISRSMIMQRINTPAEVLLIGFLSSMSHITSHILGIFNVQGRFRLLSTAFWGLCFMAMITRSIVDFSVDDASNQSLLRFPTVCIIGFIPHVMILTGILLCAAIYGFAILLAALAPPHGVQPQRGSFLQHLAAAHNNMQASVPLGNIRVSLHMDFYSALLKIGFSALTMASQAVYLNESLEVNIKHQTWLEDERLREIEETGAHWLGPNFRQGMGDGSGLVINKDHLSARSGYARERVAQDPGKTKPSDKIVRDGVGATERSGRWIMAFEFLAGIAKLIASWFAVVAIKVLARLGVRGRPLWLHWLVKNKSATQTVASKRDVKGPEPETLDFWLLNNEGELMLPPDDNVDVEFETRRLLRGDNSRWSPRDEQQLDSNLYGWWLKGGWWGGDDNSGQFVPRNSEVEDDMTSMISTSDISTDQEWDSESDEDSGQRTPTQKSLFIDRESTSVPDTPLSSAELVRLLNPQTPDQRAEAQTLAAHLGSDTIMTRSRYRDLHQREKAKVLMSTRLRPPHLHDVERLTPEEESQLLEYLIVSRRRPSGSATVTTSEPSSWAEGASGMGDGGPLCVVCQSTPRSIIVWPCRCLSLCDDCRVTLAMNNFDKCVCCRRDVGSFSRIFVP</sequence>
<feature type="region of interest" description="Disordered" evidence="1">
    <location>
        <begin position="754"/>
        <end position="814"/>
    </location>
</feature>
<dbReference type="GeneID" id="28839383"/>
<keyword evidence="2" id="KW-0812">Transmembrane</keyword>
<feature type="compositionally biased region" description="Low complexity" evidence="1">
    <location>
        <begin position="770"/>
        <end position="779"/>
    </location>
</feature>
<name>A0A1B8GIJ6_9PEZI</name>
<feature type="transmembrane region" description="Helical" evidence="2">
    <location>
        <begin position="632"/>
        <end position="653"/>
    </location>
</feature>
<accession>A0A1B8GIJ6</accession>
<feature type="transmembrane region" description="Helical" evidence="2">
    <location>
        <begin position="446"/>
        <end position="475"/>
    </location>
</feature>
<feature type="transmembrane region" description="Helical" evidence="2">
    <location>
        <begin position="407"/>
        <end position="426"/>
    </location>
</feature>
<keyword evidence="4" id="KW-1185">Reference proteome</keyword>
<gene>
    <name evidence="3" type="ORF">VE01_05997</name>
</gene>
<proteinExistence type="predicted"/>
<reference evidence="4" key="2">
    <citation type="journal article" date="2018" name="Nat. Commun.">
        <title>Extreme sensitivity to ultraviolet light in the fungal pathogen causing white-nose syndrome of bats.</title>
        <authorList>
            <person name="Palmer J.M."/>
            <person name="Drees K.P."/>
            <person name="Foster J.T."/>
            <person name="Lindner D.L."/>
        </authorList>
    </citation>
    <scope>NUCLEOTIDE SEQUENCE [LARGE SCALE GENOMIC DNA]</scope>
    <source>
        <strain evidence="4">UAMH 10579</strain>
    </source>
</reference>
<dbReference type="PANTHER" id="PTHR22696">
    <property type="entry name" value="E3 UBIQUITIN-PROTEIN LIGASE RNF26"/>
    <property type="match status" value="1"/>
</dbReference>
<evidence type="ECO:0000256" key="2">
    <source>
        <dbReference type="SAM" id="Phobius"/>
    </source>
</evidence>
<organism evidence="3 4">
    <name type="scientific">Pseudogymnoascus verrucosus</name>
    <dbReference type="NCBI Taxonomy" id="342668"/>
    <lineage>
        <taxon>Eukaryota</taxon>
        <taxon>Fungi</taxon>
        <taxon>Dikarya</taxon>
        <taxon>Ascomycota</taxon>
        <taxon>Pezizomycotina</taxon>
        <taxon>Leotiomycetes</taxon>
        <taxon>Thelebolales</taxon>
        <taxon>Thelebolaceae</taxon>
        <taxon>Pseudogymnoascus</taxon>
    </lineage>
</organism>
<feature type="transmembrane region" description="Helical" evidence="2">
    <location>
        <begin position="379"/>
        <end position="400"/>
    </location>
</feature>
<reference evidence="3 4" key="1">
    <citation type="submission" date="2016-03" db="EMBL/GenBank/DDBJ databases">
        <title>Comparative genomics of Pseudogymnoascus destructans, the fungus causing white-nose syndrome of bats.</title>
        <authorList>
            <person name="Palmer J.M."/>
            <person name="Drees K.P."/>
            <person name="Foster J.T."/>
            <person name="Lindner D.L."/>
        </authorList>
    </citation>
    <scope>NUCLEOTIDE SEQUENCE [LARGE SCALE GENOMIC DNA]</scope>
    <source>
        <strain evidence="3 4">UAMH 10579</strain>
    </source>
</reference>
<dbReference type="AlphaFoldDB" id="A0A1B8GIJ6"/>
<dbReference type="GO" id="GO:0016567">
    <property type="term" value="P:protein ubiquitination"/>
    <property type="evidence" value="ECO:0007669"/>
    <property type="project" value="TreeGrafter"/>
</dbReference>